<keyword evidence="2" id="KW-0732">Signal</keyword>
<dbReference type="Proteomes" id="UP001589783">
    <property type="component" value="Unassembled WGS sequence"/>
</dbReference>
<gene>
    <name evidence="3" type="ORF">ACFFJD_02045</name>
</gene>
<feature type="chain" id="PRO_5047459545" description="Lipoprotein" evidence="2">
    <location>
        <begin position="21"/>
        <end position="265"/>
    </location>
</feature>
<evidence type="ECO:0008006" key="5">
    <source>
        <dbReference type="Google" id="ProtNLM"/>
    </source>
</evidence>
<dbReference type="PROSITE" id="PS51257">
    <property type="entry name" value="PROKAR_LIPOPROTEIN"/>
    <property type="match status" value="1"/>
</dbReference>
<evidence type="ECO:0000256" key="2">
    <source>
        <dbReference type="SAM" id="SignalP"/>
    </source>
</evidence>
<reference evidence="3 4" key="1">
    <citation type="submission" date="2024-09" db="EMBL/GenBank/DDBJ databases">
        <authorList>
            <person name="Sun Q."/>
            <person name="Mori K."/>
        </authorList>
    </citation>
    <scope>NUCLEOTIDE SEQUENCE [LARGE SCALE GENOMIC DNA]</scope>
    <source>
        <strain evidence="3 4">CCM 7957</strain>
    </source>
</reference>
<organism evidence="3 4">
    <name type="scientific">Gordonia phosphorivorans</name>
    <dbReference type="NCBI Taxonomy" id="1056982"/>
    <lineage>
        <taxon>Bacteria</taxon>
        <taxon>Bacillati</taxon>
        <taxon>Actinomycetota</taxon>
        <taxon>Actinomycetes</taxon>
        <taxon>Mycobacteriales</taxon>
        <taxon>Gordoniaceae</taxon>
        <taxon>Gordonia</taxon>
    </lineage>
</organism>
<sequence length="265" mass="26677">MPLNRRTLAAAALLPVLALAAGCGDDQSPERPDQNSSTGTGSAVSLPAPVGDVSEFLSGLVAAGGCSDALVTGVDVSLAAINAYGVNGQDQPVHGTAKVVAQQGSTSDGVPTCEFTIDPGNTDIPRTLIIGGLPAAQNVLLSATPTPTMADMYGETSEAAPSSCTSVGLDKVAARAEAVLLTTDVTPDCVTENGSHSEIYDIDTREVSITGAGGYAKSANGYFAAAVDIDAVRTGLTSDLSGVFAGWIQRGTDKGTVQDYTLIIG</sequence>
<feature type="region of interest" description="Disordered" evidence="1">
    <location>
        <begin position="24"/>
        <end position="45"/>
    </location>
</feature>
<feature type="compositionally biased region" description="Polar residues" evidence="1">
    <location>
        <begin position="34"/>
        <end position="43"/>
    </location>
</feature>
<keyword evidence="4" id="KW-1185">Reference proteome</keyword>
<name>A0ABV6H4Z3_9ACTN</name>
<feature type="signal peptide" evidence="2">
    <location>
        <begin position="1"/>
        <end position="20"/>
    </location>
</feature>
<dbReference type="EMBL" id="JBHLWV010000006">
    <property type="protein sequence ID" value="MFC0313634.1"/>
    <property type="molecule type" value="Genomic_DNA"/>
</dbReference>
<evidence type="ECO:0000313" key="3">
    <source>
        <dbReference type="EMBL" id="MFC0313634.1"/>
    </source>
</evidence>
<protein>
    <recommendedName>
        <fullName evidence="5">Lipoprotein</fullName>
    </recommendedName>
</protein>
<comment type="caution">
    <text evidence="3">The sequence shown here is derived from an EMBL/GenBank/DDBJ whole genome shotgun (WGS) entry which is preliminary data.</text>
</comment>
<evidence type="ECO:0000256" key="1">
    <source>
        <dbReference type="SAM" id="MobiDB-lite"/>
    </source>
</evidence>
<proteinExistence type="predicted"/>
<accession>A0ABV6H4Z3</accession>
<dbReference type="RefSeq" id="WP_382360173.1">
    <property type="nucleotide sequence ID" value="NZ_JBHLWV010000006.1"/>
</dbReference>
<evidence type="ECO:0000313" key="4">
    <source>
        <dbReference type="Proteomes" id="UP001589783"/>
    </source>
</evidence>